<feature type="transmembrane region" description="Helical" evidence="1">
    <location>
        <begin position="29"/>
        <end position="47"/>
    </location>
</feature>
<dbReference type="AlphaFoldDB" id="A0A5A5T5C8"/>
<keyword evidence="1" id="KW-1133">Transmembrane helix</keyword>
<proteinExistence type="predicted"/>
<dbReference type="Proteomes" id="UP000322530">
    <property type="component" value="Unassembled WGS sequence"/>
</dbReference>
<evidence type="ECO:0000313" key="2">
    <source>
        <dbReference type="EMBL" id="GCF06601.1"/>
    </source>
</evidence>
<sequence length="149" mass="16649">MTTIHSVFTVVLIQGSLFAFKSIALIPVVLWVTGFLSLLNIALAIFYRRNKHLEITSYYVSFLIELALFIASLLVLLGVISRSLFYLPSGLPINQAEIGVALAIGLGLFPAAYWHRINVSELPKRITEDGKQMKSDVRVRNSLPGEWMN</sequence>
<gene>
    <name evidence="2" type="ORF">KDI_01650</name>
</gene>
<accession>A0A5A5T5C8</accession>
<dbReference type="OrthoDB" id="161833at2"/>
<feature type="transmembrane region" description="Helical" evidence="1">
    <location>
        <begin position="93"/>
        <end position="114"/>
    </location>
</feature>
<dbReference type="RefSeq" id="WP_149399324.1">
    <property type="nucleotide sequence ID" value="NZ_BIXY01000001.1"/>
</dbReference>
<comment type="caution">
    <text evidence="2">The sequence shown here is derived from an EMBL/GenBank/DDBJ whole genome shotgun (WGS) entry which is preliminary data.</text>
</comment>
<name>A0A5A5T5C8_9CHLR</name>
<evidence type="ECO:0000313" key="3">
    <source>
        <dbReference type="Proteomes" id="UP000322530"/>
    </source>
</evidence>
<keyword evidence="1" id="KW-0812">Transmembrane</keyword>
<keyword evidence="3" id="KW-1185">Reference proteome</keyword>
<evidence type="ECO:0000256" key="1">
    <source>
        <dbReference type="SAM" id="Phobius"/>
    </source>
</evidence>
<dbReference type="EMBL" id="BIXY01000001">
    <property type="protein sequence ID" value="GCF06601.1"/>
    <property type="molecule type" value="Genomic_DNA"/>
</dbReference>
<reference evidence="2 3" key="1">
    <citation type="submission" date="2019-01" db="EMBL/GenBank/DDBJ databases">
        <title>Draft genome sequence of Dictyobacter sp. Uno17.</title>
        <authorList>
            <person name="Wang C.M."/>
            <person name="Zheng Y."/>
            <person name="Sakai Y."/>
            <person name="Abe K."/>
            <person name="Yokota A."/>
            <person name="Yabe S."/>
        </authorList>
    </citation>
    <scope>NUCLEOTIDE SEQUENCE [LARGE SCALE GENOMIC DNA]</scope>
    <source>
        <strain evidence="2 3">Uno17</strain>
    </source>
</reference>
<keyword evidence="1" id="KW-0472">Membrane</keyword>
<protein>
    <submittedName>
        <fullName evidence="2">Uncharacterized protein</fullName>
    </submittedName>
</protein>
<feature type="transmembrane region" description="Helical" evidence="1">
    <location>
        <begin position="59"/>
        <end position="81"/>
    </location>
</feature>
<organism evidence="2 3">
    <name type="scientific">Dictyobacter arantiisoli</name>
    <dbReference type="NCBI Taxonomy" id="2014874"/>
    <lineage>
        <taxon>Bacteria</taxon>
        <taxon>Bacillati</taxon>
        <taxon>Chloroflexota</taxon>
        <taxon>Ktedonobacteria</taxon>
        <taxon>Ktedonobacterales</taxon>
        <taxon>Dictyobacteraceae</taxon>
        <taxon>Dictyobacter</taxon>
    </lineage>
</organism>